<proteinExistence type="predicted"/>
<evidence type="ECO:0000313" key="3">
    <source>
        <dbReference type="Proteomes" id="UP001594351"/>
    </source>
</evidence>
<dbReference type="InterPro" id="IPR029052">
    <property type="entry name" value="Metallo-depent_PP-like"/>
</dbReference>
<feature type="transmembrane region" description="Helical" evidence="1">
    <location>
        <begin position="95"/>
        <end position="112"/>
    </location>
</feature>
<evidence type="ECO:0000313" key="2">
    <source>
        <dbReference type="EMBL" id="MFC1850719.1"/>
    </source>
</evidence>
<organism evidence="2 3">
    <name type="scientific">candidate division CSSED10-310 bacterium</name>
    <dbReference type="NCBI Taxonomy" id="2855610"/>
    <lineage>
        <taxon>Bacteria</taxon>
        <taxon>Bacteria division CSSED10-310</taxon>
    </lineage>
</organism>
<name>A0ABV6YWZ4_UNCC1</name>
<dbReference type="SUPFAM" id="SSF56300">
    <property type="entry name" value="Metallo-dependent phosphatases"/>
    <property type="match status" value="1"/>
</dbReference>
<evidence type="ECO:0008006" key="4">
    <source>
        <dbReference type="Google" id="ProtNLM"/>
    </source>
</evidence>
<keyword evidence="1" id="KW-1133">Transmembrane helix</keyword>
<dbReference type="InterPro" id="IPR036709">
    <property type="entry name" value="Autotransporte_beta_dom_sf"/>
</dbReference>
<dbReference type="Gene3D" id="3.60.21.10">
    <property type="match status" value="1"/>
</dbReference>
<keyword evidence="1" id="KW-0812">Transmembrane</keyword>
<dbReference type="EMBL" id="JBHPBY010000119">
    <property type="protein sequence ID" value="MFC1850719.1"/>
    <property type="molecule type" value="Genomic_DNA"/>
</dbReference>
<reference evidence="2 3" key="1">
    <citation type="submission" date="2024-09" db="EMBL/GenBank/DDBJ databases">
        <title>Laminarin stimulates single cell rates of sulfate reduction while oxygen inhibits transcriptomic activity in coastal marine sediment.</title>
        <authorList>
            <person name="Lindsay M."/>
            <person name="Orcutt B."/>
            <person name="Emerson D."/>
            <person name="Stepanauskas R."/>
            <person name="D'Angelo T."/>
        </authorList>
    </citation>
    <scope>NUCLEOTIDE SEQUENCE [LARGE SCALE GENOMIC DNA]</scope>
    <source>
        <strain evidence="2">SAG AM-311-K15</strain>
    </source>
</reference>
<dbReference type="SUPFAM" id="SSF103515">
    <property type="entry name" value="Autotransporter"/>
    <property type="match status" value="1"/>
</dbReference>
<sequence>MERDYYHSLFLLYEVDVVFAGHEHLYAHQEIDGITYITTGGAGSPLYGGMPESFYHFVRFIKQDGYLHFQVIKPAGEIHEKFKFLTGESKMHQRLLYVMFSIFIYFVIVPPGECSSSFVVRLGVFDNSDPRIEEYYGYGPVGSLEYEWIHKSGFGVKPSLAVAFSEKVYQDQEQSLTRIMAGVIFTYHTLREEYRFDPYFGFGYFYMYTNENTGEGFQDFSEGGFPSSAVGYAMEFGLNYTLTEHLSLSWQTQYSLSKVVSKYTLGDLDYGGWSSGIGIRIRF</sequence>
<evidence type="ECO:0000256" key="1">
    <source>
        <dbReference type="SAM" id="Phobius"/>
    </source>
</evidence>
<dbReference type="Gene3D" id="2.40.160.20">
    <property type="match status" value="1"/>
</dbReference>
<accession>A0ABV6YWZ4</accession>
<keyword evidence="3" id="KW-1185">Reference proteome</keyword>
<protein>
    <recommendedName>
        <fullName evidence="4">Outer membrane protein beta-barrel domain-containing protein</fullName>
    </recommendedName>
</protein>
<keyword evidence="1" id="KW-0472">Membrane</keyword>
<dbReference type="Proteomes" id="UP001594351">
    <property type="component" value="Unassembled WGS sequence"/>
</dbReference>
<comment type="caution">
    <text evidence="2">The sequence shown here is derived from an EMBL/GenBank/DDBJ whole genome shotgun (WGS) entry which is preliminary data.</text>
</comment>
<gene>
    <name evidence="2" type="ORF">ACFL27_11050</name>
</gene>